<comment type="caution">
    <text evidence="2">The sequence shown here is derived from an EMBL/GenBank/DDBJ whole genome shotgun (WGS) entry which is preliminary data.</text>
</comment>
<dbReference type="InterPro" id="IPR006135">
    <property type="entry name" value="T3SS_substrate_exporter"/>
</dbReference>
<comment type="similarity">
    <text evidence="1">Belongs to the type III secretion exporter family.</text>
</comment>
<dbReference type="PRINTS" id="PR00950">
    <property type="entry name" value="TYPE3IMSPROT"/>
</dbReference>
<dbReference type="GO" id="GO:0005886">
    <property type="term" value="C:plasma membrane"/>
    <property type="evidence" value="ECO:0007669"/>
    <property type="project" value="TreeGrafter"/>
</dbReference>
<dbReference type="AlphaFoldDB" id="A0A846N2H1"/>
<dbReference type="InterPro" id="IPR029025">
    <property type="entry name" value="T3SS_substrate_exporter_C"/>
</dbReference>
<keyword evidence="2" id="KW-0969">Cilium</keyword>
<keyword evidence="2" id="KW-0282">Flagellum</keyword>
<evidence type="ECO:0000313" key="3">
    <source>
        <dbReference type="Proteomes" id="UP000570514"/>
    </source>
</evidence>
<dbReference type="PANTHER" id="PTHR30531">
    <property type="entry name" value="FLAGELLAR BIOSYNTHETIC PROTEIN FLHB"/>
    <property type="match status" value="1"/>
</dbReference>
<evidence type="ECO:0000256" key="1">
    <source>
        <dbReference type="ARBA" id="ARBA00010690"/>
    </source>
</evidence>
<dbReference type="Pfam" id="PF01312">
    <property type="entry name" value="Bac_export_2"/>
    <property type="match status" value="1"/>
</dbReference>
<dbReference type="EMBL" id="JAASRM010000001">
    <property type="protein sequence ID" value="NIK89501.1"/>
    <property type="molecule type" value="Genomic_DNA"/>
</dbReference>
<dbReference type="GO" id="GO:0009306">
    <property type="term" value="P:protein secretion"/>
    <property type="evidence" value="ECO:0007669"/>
    <property type="project" value="InterPro"/>
</dbReference>
<dbReference type="SUPFAM" id="SSF160544">
    <property type="entry name" value="EscU C-terminal domain-like"/>
    <property type="match status" value="1"/>
</dbReference>
<dbReference type="Gene3D" id="3.40.1690.10">
    <property type="entry name" value="secretion proteins EscU"/>
    <property type="match status" value="1"/>
</dbReference>
<keyword evidence="2" id="KW-0966">Cell projection</keyword>
<evidence type="ECO:0000313" key="2">
    <source>
        <dbReference type="EMBL" id="NIK89501.1"/>
    </source>
</evidence>
<keyword evidence="3" id="KW-1185">Reference proteome</keyword>
<dbReference type="PANTHER" id="PTHR30531:SF12">
    <property type="entry name" value="FLAGELLAR BIOSYNTHETIC PROTEIN FLHB"/>
    <property type="match status" value="1"/>
</dbReference>
<gene>
    <name evidence="2" type="ORF">FHS83_002819</name>
</gene>
<name>A0A846N2H1_9PROT</name>
<dbReference type="RefSeq" id="WP_167083584.1">
    <property type="nucleotide sequence ID" value="NZ_BAAADC010000001.1"/>
</dbReference>
<organism evidence="2 3">
    <name type="scientific">Rhizomicrobium palustre</name>
    <dbReference type="NCBI Taxonomy" id="189966"/>
    <lineage>
        <taxon>Bacteria</taxon>
        <taxon>Pseudomonadati</taxon>
        <taxon>Pseudomonadota</taxon>
        <taxon>Alphaproteobacteria</taxon>
        <taxon>Micropepsales</taxon>
        <taxon>Micropepsaceae</taxon>
        <taxon>Rhizomicrobium</taxon>
    </lineage>
</organism>
<reference evidence="2 3" key="1">
    <citation type="submission" date="2020-03" db="EMBL/GenBank/DDBJ databases">
        <title>Genomic Encyclopedia of Type Strains, Phase IV (KMG-IV): sequencing the most valuable type-strain genomes for metagenomic binning, comparative biology and taxonomic classification.</title>
        <authorList>
            <person name="Goeker M."/>
        </authorList>
    </citation>
    <scope>NUCLEOTIDE SEQUENCE [LARGE SCALE GENOMIC DNA]</scope>
    <source>
        <strain evidence="2 3">DSM 19867</strain>
    </source>
</reference>
<dbReference type="Proteomes" id="UP000570514">
    <property type="component" value="Unassembled WGS sequence"/>
</dbReference>
<proteinExistence type="inferred from homology"/>
<accession>A0A846N2H1</accession>
<sequence length="87" mass="9251">MAAKKDTIAVALKYEKSHAPRVVASGKGAVGEAIIEKARESGVPVQENPALAEALSTLEVDQEIPEALYRAVAQVLAYLLRTAGHLR</sequence>
<protein>
    <submittedName>
        <fullName evidence="2">Flagellar biosynthesis protein</fullName>
    </submittedName>
</protein>